<dbReference type="InterPro" id="IPR052719">
    <property type="entry name" value="CvpA-like"/>
</dbReference>
<sequence length="174" mass="18752">MEYTGFDLLVLVIVGLAAVGGLLRGFVHETLSLAAWVAAVAAIYYLHEPLTGFLVGFFEDNDTNAGLLAFVLLLIVPYVVMKLVAKWAGSRTRESVLGFVDRILGLGFGVVKGAILVVLSFSILALGYDTAWGAEGRPDWIKEARSYPFVNAASNALVETIAARREAFQEEAAQ</sequence>
<evidence type="ECO:0000256" key="3">
    <source>
        <dbReference type="ARBA" id="ARBA00022989"/>
    </source>
</evidence>
<reference evidence="6" key="2">
    <citation type="submission" date="2020-09" db="EMBL/GenBank/DDBJ databases">
        <authorList>
            <person name="Sun Q."/>
            <person name="Zhou Y."/>
        </authorList>
    </citation>
    <scope>NUCLEOTIDE SEQUENCE</scope>
    <source>
        <strain evidence="6">CGMCC 1.15360</strain>
    </source>
</reference>
<keyword evidence="4 5" id="KW-0472">Membrane</keyword>
<dbReference type="PANTHER" id="PTHR36926:SF1">
    <property type="entry name" value="COLICIN V PRODUCTION PROTEIN"/>
    <property type="match status" value="1"/>
</dbReference>
<feature type="transmembrane region" description="Helical" evidence="5">
    <location>
        <begin position="6"/>
        <end position="23"/>
    </location>
</feature>
<dbReference type="GO" id="GO:0016020">
    <property type="term" value="C:membrane"/>
    <property type="evidence" value="ECO:0007669"/>
    <property type="project" value="UniProtKB-SubCell"/>
</dbReference>
<organism evidence="6 7">
    <name type="scientific">Croceicoccus mobilis</name>
    <dbReference type="NCBI Taxonomy" id="1703339"/>
    <lineage>
        <taxon>Bacteria</taxon>
        <taxon>Pseudomonadati</taxon>
        <taxon>Pseudomonadota</taxon>
        <taxon>Alphaproteobacteria</taxon>
        <taxon>Sphingomonadales</taxon>
        <taxon>Erythrobacteraceae</taxon>
        <taxon>Croceicoccus</taxon>
    </lineage>
</organism>
<keyword evidence="3 5" id="KW-1133">Transmembrane helix</keyword>
<dbReference type="InterPro" id="IPR003825">
    <property type="entry name" value="Colicin-V_CvpA"/>
</dbReference>
<evidence type="ECO:0000256" key="4">
    <source>
        <dbReference type="ARBA" id="ARBA00023136"/>
    </source>
</evidence>
<evidence type="ECO:0000313" key="7">
    <source>
        <dbReference type="Proteomes" id="UP000612349"/>
    </source>
</evidence>
<comment type="subcellular location">
    <subcellularLocation>
        <location evidence="1">Membrane</location>
        <topology evidence="1">Multi-pass membrane protein</topology>
    </subcellularLocation>
</comment>
<feature type="transmembrane region" description="Helical" evidence="5">
    <location>
        <begin position="67"/>
        <end position="85"/>
    </location>
</feature>
<dbReference type="EMBL" id="BMIP01000002">
    <property type="protein sequence ID" value="GGD64974.1"/>
    <property type="molecule type" value="Genomic_DNA"/>
</dbReference>
<gene>
    <name evidence="6" type="ORF">GCM10010990_13060</name>
</gene>
<dbReference type="AlphaFoldDB" id="A0A916YWJ7"/>
<dbReference type="OrthoDB" id="9806894at2"/>
<keyword evidence="7" id="KW-1185">Reference proteome</keyword>
<dbReference type="PANTHER" id="PTHR36926">
    <property type="entry name" value="COLICIN V PRODUCTION PROTEIN"/>
    <property type="match status" value="1"/>
</dbReference>
<evidence type="ECO:0000313" key="6">
    <source>
        <dbReference type="EMBL" id="GGD64974.1"/>
    </source>
</evidence>
<dbReference type="RefSeq" id="WP_066775314.1">
    <property type="nucleotide sequence ID" value="NZ_BMIP01000002.1"/>
</dbReference>
<evidence type="ECO:0000256" key="5">
    <source>
        <dbReference type="SAM" id="Phobius"/>
    </source>
</evidence>
<proteinExistence type="predicted"/>
<evidence type="ECO:0008006" key="8">
    <source>
        <dbReference type="Google" id="ProtNLM"/>
    </source>
</evidence>
<dbReference type="Pfam" id="PF02674">
    <property type="entry name" value="Colicin_V"/>
    <property type="match status" value="1"/>
</dbReference>
<comment type="caution">
    <text evidence="6">The sequence shown here is derived from an EMBL/GenBank/DDBJ whole genome shotgun (WGS) entry which is preliminary data.</text>
</comment>
<dbReference type="GO" id="GO:0009403">
    <property type="term" value="P:toxin biosynthetic process"/>
    <property type="evidence" value="ECO:0007669"/>
    <property type="project" value="InterPro"/>
</dbReference>
<feature type="transmembrane region" description="Helical" evidence="5">
    <location>
        <begin position="30"/>
        <end position="47"/>
    </location>
</feature>
<keyword evidence="2 5" id="KW-0812">Transmembrane</keyword>
<protein>
    <recommendedName>
        <fullName evidence="8">Colicin V production protein</fullName>
    </recommendedName>
</protein>
<accession>A0A916YWJ7</accession>
<reference evidence="6" key="1">
    <citation type="journal article" date="2014" name="Int. J. Syst. Evol. Microbiol.">
        <title>Complete genome sequence of Corynebacterium casei LMG S-19264T (=DSM 44701T), isolated from a smear-ripened cheese.</title>
        <authorList>
            <consortium name="US DOE Joint Genome Institute (JGI-PGF)"/>
            <person name="Walter F."/>
            <person name="Albersmeier A."/>
            <person name="Kalinowski J."/>
            <person name="Ruckert C."/>
        </authorList>
    </citation>
    <scope>NUCLEOTIDE SEQUENCE</scope>
    <source>
        <strain evidence="6">CGMCC 1.15360</strain>
    </source>
</reference>
<evidence type="ECO:0000256" key="1">
    <source>
        <dbReference type="ARBA" id="ARBA00004141"/>
    </source>
</evidence>
<feature type="transmembrane region" description="Helical" evidence="5">
    <location>
        <begin position="106"/>
        <end position="128"/>
    </location>
</feature>
<name>A0A916YWJ7_9SPHN</name>
<dbReference type="Proteomes" id="UP000612349">
    <property type="component" value="Unassembled WGS sequence"/>
</dbReference>
<evidence type="ECO:0000256" key="2">
    <source>
        <dbReference type="ARBA" id="ARBA00022692"/>
    </source>
</evidence>